<comment type="caution">
    <text evidence="1">The sequence shown here is derived from an EMBL/GenBank/DDBJ whole genome shotgun (WGS) entry which is preliminary data.</text>
</comment>
<sequence>MDETRALVLQARDRRLALIEALAPVRLLRGNACRLFRQRCWCAGTQIFAPRQGAAQSLFRIGTVVRQAEVAWWRVRQLLAHALPAFHLVLGLGSSAPRPYPTLERSVSAGGRFRTHARLDRLMWHSRGGVRYTDPMNSVCSEVWAALDLGGALGLPHWTSAETRGDLLEVVLGVNFVLQTQVRHHPLLPRFAHAAGVLEEAVELVLDPPAGGMRGCHDAVRKLPDVAGAPALIAA</sequence>
<keyword evidence="2" id="KW-1185">Reference proteome</keyword>
<protein>
    <submittedName>
        <fullName evidence="1">Uncharacterized protein</fullName>
    </submittedName>
</protein>
<name>A0AA36I6H7_9DINO</name>
<accession>A0AA36I6H7</accession>
<dbReference type="EMBL" id="CAUJNA010000770">
    <property type="protein sequence ID" value="CAJ1381010.1"/>
    <property type="molecule type" value="Genomic_DNA"/>
</dbReference>
<evidence type="ECO:0000313" key="1">
    <source>
        <dbReference type="EMBL" id="CAJ1381010.1"/>
    </source>
</evidence>
<reference evidence="1" key="1">
    <citation type="submission" date="2023-08" db="EMBL/GenBank/DDBJ databases">
        <authorList>
            <person name="Chen Y."/>
            <person name="Shah S."/>
            <person name="Dougan E. K."/>
            <person name="Thang M."/>
            <person name="Chan C."/>
        </authorList>
    </citation>
    <scope>NUCLEOTIDE SEQUENCE</scope>
</reference>
<gene>
    <name evidence="1" type="ORF">EVOR1521_LOCUS8816</name>
</gene>
<dbReference type="AlphaFoldDB" id="A0AA36I6H7"/>
<proteinExistence type="predicted"/>
<evidence type="ECO:0000313" key="2">
    <source>
        <dbReference type="Proteomes" id="UP001178507"/>
    </source>
</evidence>
<dbReference type="Proteomes" id="UP001178507">
    <property type="component" value="Unassembled WGS sequence"/>
</dbReference>
<organism evidence="1 2">
    <name type="scientific">Effrenium voratum</name>
    <dbReference type="NCBI Taxonomy" id="2562239"/>
    <lineage>
        <taxon>Eukaryota</taxon>
        <taxon>Sar</taxon>
        <taxon>Alveolata</taxon>
        <taxon>Dinophyceae</taxon>
        <taxon>Suessiales</taxon>
        <taxon>Symbiodiniaceae</taxon>
        <taxon>Effrenium</taxon>
    </lineage>
</organism>